<dbReference type="AlphaFoldDB" id="A0AAV4EFW7"/>
<evidence type="ECO:0000313" key="3">
    <source>
        <dbReference type="Proteomes" id="UP000762676"/>
    </source>
</evidence>
<accession>A0AAV4EFW7</accession>
<reference evidence="2 3" key="1">
    <citation type="journal article" date="2021" name="Elife">
        <title>Chloroplast acquisition without the gene transfer in kleptoplastic sea slugs, Plakobranchus ocellatus.</title>
        <authorList>
            <person name="Maeda T."/>
            <person name="Takahashi S."/>
            <person name="Yoshida T."/>
            <person name="Shimamura S."/>
            <person name="Takaki Y."/>
            <person name="Nagai Y."/>
            <person name="Toyoda A."/>
            <person name="Suzuki Y."/>
            <person name="Arimoto A."/>
            <person name="Ishii H."/>
            <person name="Satoh N."/>
            <person name="Nishiyama T."/>
            <person name="Hasebe M."/>
            <person name="Maruyama T."/>
            <person name="Minagawa J."/>
            <person name="Obokata J."/>
            <person name="Shigenobu S."/>
        </authorList>
    </citation>
    <scope>NUCLEOTIDE SEQUENCE [LARGE SCALE GENOMIC DNA]</scope>
</reference>
<name>A0AAV4EFW7_9GAST</name>
<feature type="region of interest" description="Disordered" evidence="1">
    <location>
        <begin position="7"/>
        <end position="44"/>
    </location>
</feature>
<proteinExistence type="predicted"/>
<feature type="compositionally biased region" description="Polar residues" evidence="1">
    <location>
        <begin position="31"/>
        <end position="43"/>
    </location>
</feature>
<evidence type="ECO:0000256" key="1">
    <source>
        <dbReference type="SAM" id="MobiDB-lite"/>
    </source>
</evidence>
<keyword evidence="3" id="KW-1185">Reference proteome</keyword>
<comment type="caution">
    <text evidence="2">The sequence shown here is derived from an EMBL/GenBank/DDBJ whole genome shotgun (WGS) entry which is preliminary data.</text>
</comment>
<protein>
    <submittedName>
        <fullName evidence="2">Uncharacterized protein</fullName>
    </submittedName>
</protein>
<sequence>MVKVVIVGPNYHDDDDDDDKDVKVEKKRHSVSSPNSMLYSSHQDSPEVNCGHTGTFSVCHTSLLTHKSMACKLLRLDNRFLFFE</sequence>
<dbReference type="EMBL" id="BMAT01007188">
    <property type="protein sequence ID" value="GFR59596.1"/>
    <property type="molecule type" value="Genomic_DNA"/>
</dbReference>
<evidence type="ECO:0000313" key="2">
    <source>
        <dbReference type="EMBL" id="GFR59596.1"/>
    </source>
</evidence>
<gene>
    <name evidence="2" type="ORF">ElyMa_003511200</name>
</gene>
<organism evidence="2 3">
    <name type="scientific">Elysia marginata</name>
    <dbReference type="NCBI Taxonomy" id="1093978"/>
    <lineage>
        <taxon>Eukaryota</taxon>
        <taxon>Metazoa</taxon>
        <taxon>Spiralia</taxon>
        <taxon>Lophotrochozoa</taxon>
        <taxon>Mollusca</taxon>
        <taxon>Gastropoda</taxon>
        <taxon>Heterobranchia</taxon>
        <taxon>Euthyneura</taxon>
        <taxon>Panpulmonata</taxon>
        <taxon>Sacoglossa</taxon>
        <taxon>Placobranchoidea</taxon>
        <taxon>Plakobranchidae</taxon>
        <taxon>Elysia</taxon>
    </lineage>
</organism>
<dbReference type="Proteomes" id="UP000762676">
    <property type="component" value="Unassembled WGS sequence"/>
</dbReference>